<feature type="region of interest" description="Disordered" evidence="1">
    <location>
        <begin position="107"/>
        <end position="154"/>
    </location>
</feature>
<sequence>MSQSTSAARWPIPAKKVAERLRLDVMRGQLARAVRLGFGMGRRPSLPASAEAGKTTGSRLHLRIRAYVNAHRRSALLVITAASSSKAFKRERRRQIMDAFHNLLREATNPRNAGATGSSPLPTPGSLTQALQNAGGGHGMGMAPPQLGGAASNGMGLPMGMSMSLSMPGLQPGGANGLAPIHGRMNPLMAANSQMFPSLGGASTSMMAPTATTAAAAAPAAPAAEKKKTATKKRKAPSADGESGEDGRKAPEEYEDPKAKRRAQIAKAARKHRQRQKDELIALRAKVKDLKEQIEVLQSSEPSEHNTELGWKQEAEQHAEIRARVDQENEFLRKTLMEQMKFIQRLQDYFTKQPLLNMPSLDMILNSSSSASTTPAALSNTIAAAPSVLQLQSGSFRDRMIEMASESMANAEKQLTACETAFRNPKTSTMTYFGLQVQYEMGKNEMGIFFRHHLYGCNASVVINDLWSVIGDIDFEKGFAFTETAEVLEEVDPNTKYIRRVVNLTMSNDAAVGGGMMKEESLTVNQKRENPDGSSTMISRSIMDDPSHPKAADHLRRNATTAVSLKNFSDATGQGCLLLWSVKVELDKDPDERAKSFNIPDIILKNLFEVSPVFVKGIVDRARGTLPQS</sequence>
<organism evidence="2 3">
    <name type="scientific">Phytophthora pseudosyringae</name>
    <dbReference type="NCBI Taxonomy" id="221518"/>
    <lineage>
        <taxon>Eukaryota</taxon>
        <taxon>Sar</taxon>
        <taxon>Stramenopiles</taxon>
        <taxon>Oomycota</taxon>
        <taxon>Peronosporomycetes</taxon>
        <taxon>Peronosporales</taxon>
        <taxon>Peronosporaceae</taxon>
        <taxon>Phytophthora</taxon>
    </lineage>
</organism>
<gene>
    <name evidence="2" type="ORF">PHYPSEUDO_007472</name>
</gene>
<accession>A0A8T1W960</accession>
<dbReference type="OrthoDB" id="76219at2759"/>
<keyword evidence="3" id="KW-1185">Reference proteome</keyword>
<dbReference type="AlphaFoldDB" id="A0A8T1W960"/>
<feature type="region of interest" description="Disordered" evidence="1">
    <location>
        <begin position="216"/>
        <end position="277"/>
    </location>
</feature>
<protein>
    <recommendedName>
        <fullName evidence="4">BZIP domain-containing protein</fullName>
    </recommendedName>
</protein>
<feature type="compositionally biased region" description="Polar residues" evidence="1">
    <location>
        <begin position="109"/>
        <end position="132"/>
    </location>
</feature>
<proteinExistence type="predicted"/>
<reference evidence="2" key="1">
    <citation type="submission" date="2021-02" db="EMBL/GenBank/DDBJ databases">
        <authorList>
            <person name="Palmer J.M."/>
        </authorList>
    </citation>
    <scope>NUCLEOTIDE SEQUENCE</scope>
    <source>
        <strain evidence="2">SCRP734</strain>
    </source>
</reference>
<dbReference type="EMBL" id="JAGDFM010000030">
    <property type="protein sequence ID" value="KAG7390532.1"/>
    <property type="molecule type" value="Genomic_DNA"/>
</dbReference>
<dbReference type="Proteomes" id="UP000694044">
    <property type="component" value="Unassembled WGS sequence"/>
</dbReference>
<evidence type="ECO:0000313" key="3">
    <source>
        <dbReference type="Proteomes" id="UP000694044"/>
    </source>
</evidence>
<feature type="compositionally biased region" description="Basic residues" evidence="1">
    <location>
        <begin position="259"/>
        <end position="275"/>
    </location>
</feature>
<comment type="caution">
    <text evidence="2">The sequence shown here is derived from an EMBL/GenBank/DDBJ whole genome shotgun (WGS) entry which is preliminary data.</text>
</comment>
<evidence type="ECO:0000313" key="2">
    <source>
        <dbReference type="EMBL" id="KAG7390532.1"/>
    </source>
</evidence>
<dbReference type="CDD" id="cd14686">
    <property type="entry name" value="bZIP"/>
    <property type="match status" value="1"/>
</dbReference>
<evidence type="ECO:0008006" key="4">
    <source>
        <dbReference type="Google" id="ProtNLM"/>
    </source>
</evidence>
<feature type="compositionally biased region" description="Basic and acidic residues" evidence="1">
    <location>
        <begin position="245"/>
        <end position="258"/>
    </location>
</feature>
<name>A0A8T1W960_9STRA</name>
<evidence type="ECO:0000256" key="1">
    <source>
        <dbReference type="SAM" id="MobiDB-lite"/>
    </source>
</evidence>